<protein>
    <submittedName>
        <fullName evidence="2">DUF3299 domain-containing protein</fullName>
    </submittedName>
</protein>
<dbReference type="Gene3D" id="2.40.50.870">
    <property type="entry name" value="Protein of unknown function (DUF3299)"/>
    <property type="match status" value="1"/>
</dbReference>
<dbReference type="AlphaFoldDB" id="A0A8J7FSZ6"/>
<dbReference type="Pfam" id="PF11736">
    <property type="entry name" value="DUF3299"/>
    <property type="match status" value="1"/>
</dbReference>
<keyword evidence="3" id="KW-1185">Reference proteome</keyword>
<organism evidence="2 3">
    <name type="scientific">Pontibacterium sinense</name>
    <dbReference type="NCBI Taxonomy" id="2781979"/>
    <lineage>
        <taxon>Bacteria</taxon>
        <taxon>Pseudomonadati</taxon>
        <taxon>Pseudomonadota</taxon>
        <taxon>Gammaproteobacteria</taxon>
        <taxon>Oceanospirillales</taxon>
        <taxon>Oceanospirillaceae</taxon>
        <taxon>Pontibacterium</taxon>
    </lineage>
</organism>
<gene>
    <name evidence="2" type="ORF">IOQ59_05300</name>
</gene>
<proteinExistence type="predicted"/>
<feature type="signal peptide" evidence="1">
    <location>
        <begin position="1"/>
        <end position="26"/>
    </location>
</feature>
<evidence type="ECO:0000256" key="1">
    <source>
        <dbReference type="SAM" id="SignalP"/>
    </source>
</evidence>
<evidence type="ECO:0000313" key="3">
    <source>
        <dbReference type="Proteomes" id="UP000640333"/>
    </source>
</evidence>
<sequence length="197" mass="21532">MKSVFQNILRVLTLCMAILLPSLCAADSFNGEPVEELEWEALMPAGFSLESLLGNPDDLGSLDDLDPQATQYMDQMMAALASAPVVPEMAGKMIKIPGFVVPVQGDGMNVTEFFLVPYFGACIHVPPPPSNQIIYVRFEPGTKVDNLYDAIWVTGKLSTETITHELASSGYSLEAFVIEPYEEAFEAPPEEADQPQQ</sequence>
<reference evidence="2" key="1">
    <citation type="submission" date="2020-10" db="EMBL/GenBank/DDBJ databases">
        <title>Bacterium isolated from coastal waters sediment.</title>
        <authorList>
            <person name="Chen R.-J."/>
            <person name="Lu D.-C."/>
            <person name="Zhu K.-L."/>
            <person name="Du Z.-J."/>
        </authorList>
    </citation>
    <scope>NUCLEOTIDE SEQUENCE</scope>
    <source>
        <strain evidence="2">N1Y112</strain>
    </source>
</reference>
<evidence type="ECO:0000313" key="2">
    <source>
        <dbReference type="EMBL" id="MBE9396675.1"/>
    </source>
</evidence>
<comment type="caution">
    <text evidence="2">The sequence shown here is derived from an EMBL/GenBank/DDBJ whole genome shotgun (WGS) entry which is preliminary data.</text>
</comment>
<name>A0A8J7FSZ6_9GAMM</name>
<dbReference type="RefSeq" id="WP_193952230.1">
    <property type="nucleotide sequence ID" value="NZ_JADEYS010000004.1"/>
</dbReference>
<dbReference type="Proteomes" id="UP000640333">
    <property type="component" value="Unassembled WGS sequence"/>
</dbReference>
<dbReference type="EMBL" id="JADEYS010000004">
    <property type="protein sequence ID" value="MBE9396675.1"/>
    <property type="molecule type" value="Genomic_DNA"/>
</dbReference>
<keyword evidence="1" id="KW-0732">Signal</keyword>
<feature type="chain" id="PRO_5035146611" evidence="1">
    <location>
        <begin position="27"/>
        <end position="197"/>
    </location>
</feature>
<accession>A0A8J7FSZ6</accession>
<dbReference type="InterPro" id="IPR021727">
    <property type="entry name" value="DUF3299"/>
</dbReference>